<dbReference type="GO" id="GO:0003677">
    <property type="term" value="F:DNA binding"/>
    <property type="evidence" value="ECO:0007669"/>
    <property type="project" value="InterPro"/>
</dbReference>
<name>A0A9P4JZY7_9PLEO</name>
<dbReference type="InterPro" id="IPR007219">
    <property type="entry name" value="XnlR_reg_dom"/>
</dbReference>
<dbReference type="Pfam" id="PF04082">
    <property type="entry name" value="Fungal_trans"/>
    <property type="match status" value="1"/>
</dbReference>
<evidence type="ECO:0000313" key="5">
    <source>
        <dbReference type="EMBL" id="KAF2258782.1"/>
    </source>
</evidence>
<dbReference type="EMBL" id="ML986740">
    <property type="protein sequence ID" value="KAF2258782.1"/>
    <property type="molecule type" value="Genomic_DNA"/>
</dbReference>
<feature type="region of interest" description="Disordered" evidence="3">
    <location>
        <begin position="1"/>
        <end position="23"/>
    </location>
</feature>
<dbReference type="OrthoDB" id="2269373at2759"/>
<dbReference type="GO" id="GO:0008270">
    <property type="term" value="F:zinc ion binding"/>
    <property type="evidence" value="ECO:0007669"/>
    <property type="project" value="InterPro"/>
</dbReference>
<dbReference type="GO" id="GO:0006351">
    <property type="term" value="P:DNA-templated transcription"/>
    <property type="evidence" value="ECO:0007669"/>
    <property type="project" value="InterPro"/>
</dbReference>
<feature type="domain" description="Xylanolytic transcriptional activator regulatory" evidence="4">
    <location>
        <begin position="243"/>
        <end position="316"/>
    </location>
</feature>
<evidence type="ECO:0000259" key="4">
    <source>
        <dbReference type="SMART" id="SM00906"/>
    </source>
</evidence>
<dbReference type="PANTHER" id="PTHR31001">
    <property type="entry name" value="UNCHARACTERIZED TRANSCRIPTIONAL REGULATORY PROTEIN"/>
    <property type="match status" value="1"/>
</dbReference>
<evidence type="ECO:0000313" key="6">
    <source>
        <dbReference type="Proteomes" id="UP000800093"/>
    </source>
</evidence>
<keyword evidence="6" id="KW-1185">Reference proteome</keyword>
<dbReference type="PANTHER" id="PTHR31001:SF85">
    <property type="entry name" value="ZN(II)2CYS6 TRANSCRIPTION FACTOR (EUROFUNG)"/>
    <property type="match status" value="1"/>
</dbReference>
<accession>A0A9P4JZY7</accession>
<sequence length="659" mass="75011">MGLANRNTTERAEHNQTNTSEIGYYRHAERERLVVGKDGSTRYFAPSIWKRVGNELLELDADAGIEGNDDMHDSSTADTLGAGVNPEGLHIASPSCTLDTSHIFFGVVDKTFNPDSHHPDPDLAVRLWKVFQDNVDPLIKLFHVPTVDKILRDSIPKAQSGLMPKNIKALSFSIYLFAVISLSSEDTLMITGESKDQLSKRYRECCQVSLMQASLLRTSDIIVLQAFVLFLLTMRLIYDARSMWVLSGMAVRTAQRMGLHKDGGSLELTPFQIEMRRRLWWQLVFLDRTTSEIGGAGISAANTDWEAKLPANVDDADLDPDMQTFPKEKEGATEMMYCLIRYEMGSFFKKFRYLDKAKGQFDATWKRVGSSNISLTEKDLAIKEITEHLEAKYLRYCDPIIPLHFLVSVTVRSMLSMLYLVTYHPRNFQGGEGTMPEERTDKLYENALKIIEYNNLLRTSPVIKGFHWNENTFFTWQAFILLLDRLVHSKPEMKIDRAWEQIEKVYRSHPDLITERNSGLHMAVRQLTLKAWNYREHLLREQGRMLSHTPEFISMLKEIPTVGSHRVQKVSNRAPQFGSASVMALESLSEHLPETEFVTPMDASSATQGVSIPDLEVPADWSQWDDLLESVDWQKLDGGGMHNFDFSDVGGTEDFGFQC</sequence>
<organism evidence="5 6">
    <name type="scientific">Lojkania enalia</name>
    <dbReference type="NCBI Taxonomy" id="147567"/>
    <lineage>
        <taxon>Eukaryota</taxon>
        <taxon>Fungi</taxon>
        <taxon>Dikarya</taxon>
        <taxon>Ascomycota</taxon>
        <taxon>Pezizomycotina</taxon>
        <taxon>Dothideomycetes</taxon>
        <taxon>Pleosporomycetidae</taxon>
        <taxon>Pleosporales</taxon>
        <taxon>Pleosporales incertae sedis</taxon>
        <taxon>Lojkania</taxon>
    </lineage>
</organism>
<dbReference type="CDD" id="cd12148">
    <property type="entry name" value="fungal_TF_MHR"/>
    <property type="match status" value="1"/>
</dbReference>
<reference evidence="6" key="1">
    <citation type="journal article" date="2020" name="Stud. Mycol.">
        <title>101 Dothideomycetes genomes: A test case for predicting lifestyles and emergence of pathogens.</title>
        <authorList>
            <person name="Haridas S."/>
            <person name="Albert R."/>
            <person name="Binder M."/>
            <person name="Bloem J."/>
            <person name="LaButti K."/>
            <person name="Salamov A."/>
            <person name="Andreopoulos B."/>
            <person name="Baker S."/>
            <person name="Barry K."/>
            <person name="Bills G."/>
            <person name="Bluhm B."/>
            <person name="Cannon C."/>
            <person name="Castanera R."/>
            <person name="Culley D."/>
            <person name="Daum C."/>
            <person name="Ezra D."/>
            <person name="Gonzalez J."/>
            <person name="Henrissat B."/>
            <person name="Kuo A."/>
            <person name="Liang C."/>
            <person name="Lipzen A."/>
            <person name="Lutzoni F."/>
            <person name="Magnuson J."/>
            <person name="Mondo S."/>
            <person name="Nolan M."/>
            <person name="Ohm R."/>
            <person name="Pangilinan J."/>
            <person name="Park H.-J."/>
            <person name="Ramirez L."/>
            <person name="Alfaro M."/>
            <person name="Sun H."/>
            <person name="Tritt A."/>
            <person name="Yoshinaga Y."/>
            <person name="Zwiers L.-H."/>
            <person name="Turgeon B."/>
            <person name="Goodwin S."/>
            <person name="Spatafora J."/>
            <person name="Crous P."/>
            <person name="Grigoriev I."/>
        </authorList>
    </citation>
    <scope>NUCLEOTIDE SEQUENCE [LARGE SCALE GENOMIC DNA]</scope>
    <source>
        <strain evidence="6">CBS 304.66</strain>
    </source>
</reference>
<comment type="subcellular location">
    <subcellularLocation>
        <location evidence="1">Nucleus</location>
    </subcellularLocation>
</comment>
<dbReference type="Proteomes" id="UP000800093">
    <property type="component" value="Unassembled WGS sequence"/>
</dbReference>
<dbReference type="GO" id="GO:0005634">
    <property type="term" value="C:nucleus"/>
    <property type="evidence" value="ECO:0007669"/>
    <property type="project" value="UniProtKB-SubCell"/>
</dbReference>
<evidence type="ECO:0000256" key="3">
    <source>
        <dbReference type="SAM" id="MobiDB-lite"/>
    </source>
</evidence>
<evidence type="ECO:0000256" key="1">
    <source>
        <dbReference type="ARBA" id="ARBA00004123"/>
    </source>
</evidence>
<gene>
    <name evidence="5" type="ORF">CC78DRAFT_537537</name>
</gene>
<protein>
    <recommendedName>
        <fullName evidence="4">Xylanolytic transcriptional activator regulatory domain-containing protein</fullName>
    </recommendedName>
</protein>
<dbReference type="AlphaFoldDB" id="A0A9P4JZY7"/>
<evidence type="ECO:0000256" key="2">
    <source>
        <dbReference type="ARBA" id="ARBA00023242"/>
    </source>
</evidence>
<proteinExistence type="predicted"/>
<keyword evidence="2" id="KW-0539">Nucleus</keyword>
<comment type="caution">
    <text evidence="5">The sequence shown here is derived from an EMBL/GenBank/DDBJ whole genome shotgun (WGS) entry which is preliminary data.</text>
</comment>
<dbReference type="SMART" id="SM00906">
    <property type="entry name" value="Fungal_trans"/>
    <property type="match status" value="1"/>
</dbReference>
<dbReference type="InterPro" id="IPR050613">
    <property type="entry name" value="Sec_Metabolite_Reg"/>
</dbReference>